<evidence type="ECO:0000313" key="3">
    <source>
        <dbReference type="Proteomes" id="UP001501447"/>
    </source>
</evidence>
<name>A0ABP6C9W1_9ACTN</name>
<comment type="caution">
    <text evidence="2">The sequence shown here is derived from an EMBL/GenBank/DDBJ whole genome shotgun (WGS) entry which is preliminary data.</text>
</comment>
<protein>
    <submittedName>
        <fullName evidence="2">Uncharacterized protein</fullName>
    </submittedName>
</protein>
<gene>
    <name evidence="2" type="ORF">GCM10009863_23670</name>
</gene>
<evidence type="ECO:0000256" key="1">
    <source>
        <dbReference type="SAM" id="MobiDB-lite"/>
    </source>
</evidence>
<keyword evidence="3" id="KW-1185">Reference proteome</keyword>
<evidence type="ECO:0000313" key="2">
    <source>
        <dbReference type="EMBL" id="GAA2609385.1"/>
    </source>
</evidence>
<dbReference type="EMBL" id="BAAARJ010000006">
    <property type="protein sequence ID" value="GAA2609385.1"/>
    <property type="molecule type" value="Genomic_DNA"/>
</dbReference>
<accession>A0ABP6C9W1</accession>
<reference evidence="3" key="1">
    <citation type="journal article" date="2019" name="Int. J. Syst. Evol. Microbiol.">
        <title>The Global Catalogue of Microorganisms (GCM) 10K type strain sequencing project: providing services to taxonomists for standard genome sequencing and annotation.</title>
        <authorList>
            <consortium name="The Broad Institute Genomics Platform"/>
            <consortium name="The Broad Institute Genome Sequencing Center for Infectious Disease"/>
            <person name="Wu L."/>
            <person name="Ma J."/>
        </authorList>
    </citation>
    <scope>NUCLEOTIDE SEQUENCE [LARGE SCALE GENOMIC DNA]</scope>
    <source>
        <strain evidence="3">JCM 16373</strain>
    </source>
</reference>
<sequence>MLALQWRPRSVVRKTRDASAPPVANHAFRPPELVRHCPLAAKFASPSRAAGMPSAGSRCQLCPPSRVVSVRNVPLTGSPTISPLRRSKKVTQL</sequence>
<proteinExistence type="predicted"/>
<dbReference type="Proteomes" id="UP001501447">
    <property type="component" value="Unassembled WGS sequence"/>
</dbReference>
<organism evidence="2 3">
    <name type="scientific">Streptomyces axinellae</name>
    <dbReference type="NCBI Taxonomy" id="552788"/>
    <lineage>
        <taxon>Bacteria</taxon>
        <taxon>Bacillati</taxon>
        <taxon>Actinomycetota</taxon>
        <taxon>Actinomycetes</taxon>
        <taxon>Kitasatosporales</taxon>
        <taxon>Streptomycetaceae</taxon>
        <taxon>Streptomyces</taxon>
    </lineage>
</organism>
<feature type="region of interest" description="Disordered" evidence="1">
    <location>
        <begin position="73"/>
        <end position="93"/>
    </location>
</feature>